<dbReference type="KEGG" id="err:DVR09_00280"/>
<gene>
    <name evidence="2" type="ORF">DVR09_00280</name>
</gene>
<dbReference type="Pfam" id="PF04248">
    <property type="entry name" value="NTP_transf_9"/>
    <property type="match status" value="1"/>
</dbReference>
<dbReference type="InterPro" id="IPR038694">
    <property type="entry name" value="DUF427_sf"/>
</dbReference>
<proteinExistence type="predicted"/>
<evidence type="ECO:0000313" key="2">
    <source>
        <dbReference type="EMBL" id="AXK40972.1"/>
    </source>
</evidence>
<keyword evidence="3" id="KW-1185">Reference proteome</keyword>
<reference evidence="3" key="1">
    <citation type="submission" date="2018-07" db="EMBL/GenBank/DDBJ databases">
        <title>Genome sequence of Erythrobacter strain YH-07, an antagonistic bacterium isolated from Yellow Sea.</title>
        <authorList>
            <person name="Tang T."/>
            <person name="Liu Q."/>
            <person name="Sun X."/>
        </authorList>
    </citation>
    <scope>NUCLEOTIDE SEQUENCE [LARGE SCALE GENOMIC DNA]</scope>
    <source>
        <strain evidence="3">YH-07</strain>
    </source>
</reference>
<dbReference type="EMBL" id="CP031357">
    <property type="protein sequence ID" value="AXK40972.1"/>
    <property type="molecule type" value="Genomic_DNA"/>
</dbReference>
<dbReference type="RefSeq" id="WP_115415165.1">
    <property type="nucleotide sequence ID" value="NZ_CP031357.1"/>
</dbReference>
<accession>A0A345YAM0</accession>
<dbReference type="PANTHER" id="PTHR34310">
    <property type="entry name" value="DUF427 DOMAIN PROTEIN (AFU_ORTHOLOGUE AFUA_3G02220)"/>
    <property type="match status" value="1"/>
</dbReference>
<feature type="domain" description="DUF427" evidence="1">
    <location>
        <begin position="5"/>
        <end position="89"/>
    </location>
</feature>
<protein>
    <submittedName>
        <fullName evidence="2">DUF427 domain-containing protein</fullName>
    </submittedName>
</protein>
<evidence type="ECO:0000313" key="3">
    <source>
        <dbReference type="Proteomes" id="UP000254508"/>
    </source>
</evidence>
<dbReference type="AlphaFoldDB" id="A0A345YAM0"/>
<organism evidence="2 3">
    <name type="scientific">Erythrobacter aureus</name>
    <dbReference type="NCBI Taxonomy" id="2182384"/>
    <lineage>
        <taxon>Bacteria</taxon>
        <taxon>Pseudomonadati</taxon>
        <taxon>Pseudomonadota</taxon>
        <taxon>Alphaproteobacteria</taxon>
        <taxon>Sphingomonadales</taxon>
        <taxon>Erythrobacteraceae</taxon>
        <taxon>Erythrobacter/Porphyrobacter group</taxon>
        <taxon>Erythrobacter</taxon>
    </lineage>
</organism>
<dbReference type="InterPro" id="IPR007361">
    <property type="entry name" value="DUF427"/>
</dbReference>
<evidence type="ECO:0000259" key="1">
    <source>
        <dbReference type="Pfam" id="PF04248"/>
    </source>
</evidence>
<sequence>MTIIARWNGETLARSDDTVVVEGNHYFPAGDVARGILVPSETTSHCPWKGTANYYSINAGGEINTDAAWYYPEPKEAAVEIKDRIAFWKGVEVVEA</sequence>
<dbReference type="Gene3D" id="2.170.150.40">
    <property type="entry name" value="Domain of unknown function (DUF427)"/>
    <property type="match status" value="1"/>
</dbReference>
<dbReference type="Proteomes" id="UP000254508">
    <property type="component" value="Chromosome"/>
</dbReference>
<name>A0A345YAM0_9SPHN</name>
<dbReference type="OrthoDB" id="9815163at2"/>
<dbReference type="PANTHER" id="PTHR34310:SF5">
    <property type="entry name" value="DUF427 DOMAIN PROTEIN (AFU_ORTHOLOGUE AFUA_3G02220)"/>
    <property type="match status" value="1"/>
</dbReference>